<evidence type="ECO:0000256" key="1">
    <source>
        <dbReference type="ARBA" id="ARBA00010105"/>
    </source>
</evidence>
<dbReference type="AlphaFoldDB" id="A0A149QYZ2"/>
<comment type="caution">
    <text evidence="2">The sequence shown here is derived from an EMBL/GenBank/DDBJ whole genome shotgun (WGS) entry which is preliminary data.</text>
</comment>
<dbReference type="RefSeq" id="WP_062493956.1">
    <property type="nucleotide sequence ID" value="NZ_LHZB01000090.1"/>
</dbReference>
<sequence length="310" mass="34763">MTFRILTHDGYIHADEVLGCALARRYYLQLGQKTEVIRSRRPEDIAAADMVIDVGGVHDPETLRFDHHFPDPPVSPGGWHFSSFGLLWQAIGRDYLRKVGPAFRRMADSDEVEEAFVEMQNRLVKEVDQADNGELSPPAGHISSVVDSLNGCENAWQQAGNVADAVLMAETFRIWSGLQAKREIRDALEAAPGEDVIHLKRRLPWRDRTPENVMFAIYRESGKDGLFMIETRFDSVCPDAPHLLFPRETWGLRGQELSRQTGVDDLEFVHHKGLVAGARTLEGAHGLVRLMLPGYAPAEPEKRPAAPLVR</sequence>
<accession>A0A149QYZ2</accession>
<dbReference type="EMBL" id="LHZB01000090">
    <property type="protein sequence ID" value="KXV02536.1"/>
    <property type="molecule type" value="Genomic_DNA"/>
</dbReference>
<dbReference type="PANTHER" id="PTHR11215:SF1">
    <property type="entry name" value="MYG1 EXONUCLEASE"/>
    <property type="match status" value="1"/>
</dbReference>
<reference evidence="2 3" key="1">
    <citation type="submission" date="2015-06" db="EMBL/GenBank/DDBJ databases">
        <title>Improved classification and identification of acetic acid bacteria using matrix-assisted laser desorption/ionization time-of-flight mass spectrometry; Gluconobacter nephelii and Gluconobacter uchimurae are later heterotypic synonyms of Gluconobacter japonicus and Gluconobacter oxydans, respectively.</title>
        <authorList>
            <person name="Li L."/>
            <person name="Cleenwerck I."/>
            <person name="De Vuyst L."/>
            <person name="Vandamme P."/>
        </authorList>
    </citation>
    <scope>NUCLEOTIDE SEQUENCE [LARGE SCALE GENOMIC DNA]</scope>
    <source>
        <strain evidence="2 3">LMG 1764</strain>
    </source>
</reference>
<name>A0A149QYZ2_9PROT</name>
<dbReference type="PATRIC" id="fig|442.7.peg.2897"/>
<dbReference type="PANTHER" id="PTHR11215">
    <property type="entry name" value="METAL DEPENDENT HYDROLASE - RELATED"/>
    <property type="match status" value="1"/>
</dbReference>
<proteinExistence type="inferred from homology"/>
<protein>
    <recommendedName>
        <fullName evidence="4">Metal-dependent hydrolase</fullName>
    </recommendedName>
</protein>
<dbReference type="Pfam" id="PF03690">
    <property type="entry name" value="MYG1_exonuc"/>
    <property type="match status" value="1"/>
</dbReference>
<evidence type="ECO:0008006" key="4">
    <source>
        <dbReference type="Google" id="ProtNLM"/>
    </source>
</evidence>
<dbReference type="Proteomes" id="UP000075573">
    <property type="component" value="Unassembled WGS sequence"/>
</dbReference>
<evidence type="ECO:0000313" key="3">
    <source>
        <dbReference type="Proteomes" id="UP000075573"/>
    </source>
</evidence>
<dbReference type="GO" id="GO:0005737">
    <property type="term" value="C:cytoplasm"/>
    <property type="evidence" value="ECO:0007669"/>
    <property type="project" value="TreeGrafter"/>
</dbReference>
<dbReference type="InterPro" id="IPR003226">
    <property type="entry name" value="MYG1_exonuclease"/>
</dbReference>
<gene>
    <name evidence="2" type="ORF">AD929_02270</name>
</gene>
<comment type="similarity">
    <text evidence="1">Belongs to the MYG1 family.</text>
</comment>
<evidence type="ECO:0000313" key="2">
    <source>
        <dbReference type="EMBL" id="KXV02536.1"/>
    </source>
</evidence>
<organism evidence="2 3">
    <name type="scientific">Gluconobacter potus</name>
    <dbReference type="NCBI Taxonomy" id="2724927"/>
    <lineage>
        <taxon>Bacteria</taxon>
        <taxon>Pseudomonadati</taxon>
        <taxon>Pseudomonadota</taxon>
        <taxon>Alphaproteobacteria</taxon>
        <taxon>Acetobacterales</taxon>
        <taxon>Acetobacteraceae</taxon>
        <taxon>Gluconobacter</taxon>
    </lineage>
</organism>